<dbReference type="CDD" id="cd00038">
    <property type="entry name" value="CAP_ED"/>
    <property type="match status" value="1"/>
</dbReference>
<protein>
    <submittedName>
        <fullName evidence="2">CRP-like cAMP-binding protein</fullName>
    </submittedName>
</protein>
<feature type="domain" description="Cyclic nucleotide-binding" evidence="1">
    <location>
        <begin position="12"/>
        <end position="127"/>
    </location>
</feature>
<keyword evidence="3" id="KW-1185">Reference proteome</keyword>
<dbReference type="SMART" id="SM00100">
    <property type="entry name" value="cNMP"/>
    <property type="match status" value="1"/>
</dbReference>
<proteinExistence type="predicted"/>
<name>A0ABU2BW81_9ACTN</name>
<dbReference type="PANTHER" id="PTHR23011:SF28">
    <property type="entry name" value="CYCLIC NUCLEOTIDE-BINDING DOMAIN CONTAINING PROTEIN"/>
    <property type="match status" value="1"/>
</dbReference>
<dbReference type="Gene3D" id="2.60.120.10">
    <property type="entry name" value="Jelly Rolls"/>
    <property type="match status" value="1"/>
</dbReference>
<sequence>MGDDVNLDHIDRFSDLSDSEVQKIAKTGTYVTVPENWALMGEGTSADKAYLLISGEVSVRRDGQEVATLGPGEIFGEMGIVNHKLRTATVISKTRLECLHFTRDQIEKLENEIPAFRKALTDTSTSRSGSGEG</sequence>
<evidence type="ECO:0000313" key="2">
    <source>
        <dbReference type="EMBL" id="MDR7362889.1"/>
    </source>
</evidence>
<dbReference type="InterPro" id="IPR014710">
    <property type="entry name" value="RmlC-like_jellyroll"/>
</dbReference>
<dbReference type="PROSITE" id="PS50042">
    <property type="entry name" value="CNMP_BINDING_3"/>
    <property type="match status" value="1"/>
</dbReference>
<evidence type="ECO:0000259" key="1">
    <source>
        <dbReference type="PROSITE" id="PS50042"/>
    </source>
</evidence>
<gene>
    <name evidence="2" type="ORF">J2S63_002442</name>
</gene>
<reference evidence="2 3" key="1">
    <citation type="submission" date="2023-07" db="EMBL/GenBank/DDBJ databases">
        <title>Sequencing the genomes of 1000 actinobacteria strains.</title>
        <authorList>
            <person name="Klenk H.-P."/>
        </authorList>
    </citation>
    <scope>NUCLEOTIDE SEQUENCE [LARGE SCALE GENOMIC DNA]</scope>
    <source>
        <strain evidence="2 3">DSM 19426</strain>
    </source>
</reference>
<dbReference type="InterPro" id="IPR018488">
    <property type="entry name" value="cNMP-bd_CS"/>
</dbReference>
<dbReference type="PROSITE" id="PS00889">
    <property type="entry name" value="CNMP_BINDING_2"/>
    <property type="match status" value="1"/>
</dbReference>
<dbReference type="EMBL" id="JAVDYG010000001">
    <property type="protein sequence ID" value="MDR7362889.1"/>
    <property type="molecule type" value="Genomic_DNA"/>
</dbReference>
<organism evidence="2 3">
    <name type="scientific">Nocardioides marmoribigeumensis</name>
    <dbReference type="NCBI Taxonomy" id="433649"/>
    <lineage>
        <taxon>Bacteria</taxon>
        <taxon>Bacillati</taxon>
        <taxon>Actinomycetota</taxon>
        <taxon>Actinomycetes</taxon>
        <taxon>Propionibacteriales</taxon>
        <taxon>Nocardioidaceae</taxon>
        <taxon>Nocardioides</taxon>
    </lineage>
</organism>
<dbReference type="Proteomes" id="UP001183648">
    <property type="component" value="Unassembled WGS sequence"/>
</dbReference>
<dbReference type="SUPFAM" id="SSF51206">
    <property type="entry name" value="cAMP-binding domain-like"/>
    <property type="match status" value="1"/>
</dbReference>
<comment type="caution">
    <text evidence="2">The sequence shown here is derived from an EMBL/GenBank/DDBJ whole genome shotgun (WGS) entry which is preliminary data.</text>
</comment>
<dbReference type="PANTHER" id="PTHR23011">
    <property type="entry name" value="CYCLIC NUCLEOTIDE-BINDING DOMAIN CONTAINING PROTEIN"/>
    <property type="match status" value="1"/>
</dbReference>
<dbReference type="Pfam" id="PF00027">
    <property type="entry name" value="cNMP_binding"/>
    <property type="match status" value="1"/>
</dbReference>
<evidence type="ECO:0000313" key="3">
    <source>
        <dbReference type="Proteomes" id="UP001183648"/>
    </source>
</evidence>
<dbReference type="InterPro" id="IPR018490">
    <property type="entry name" value="cNMP-bd_dom_sf"/>
</dbReference>
<dbReference type="InterPro" id="IPR000595">
    <property type="entry name" value="cNMP-bd_dom"/>
</dbReference>
<accession>A0ABU2BW81</accession>
<dbReference type="RefSeq" id="WP_310302499.1">
    <property type="nucleotide sequence ID" value="NZ_BAAAPS010000013.1"/>
</dbReference>